<organism evidence="11 13">
    <name type="scientific">Faecalibacterium prausnitzii</name>
    <dbReference type="NCBI Taxonomy" id="853"/>
    <lineage>
        <taxon>Bacteria</taxon>
        <taxon>Bacillati</taxon>
        <taxon>Bacillota</taxon>
        <taxon>Clostridia</taxon>
        <taxon>Eubacteriales</taxon>
        <taxon>Oscillospiraceae</taxon>
        <taxon>Faecalibacterium</taxon>
    </lineage>
</organism>
<dbReference type="GO" id="GO:0005886">
    <property type="term" value="C:plasma membrane"/>
    <property type="evidence" value="ECO:0007669"/>
    <property type="project" value="UniProtKB-SubCell"/>
</dbReference>
<evidence type="ECO:0000256" key="5">
    <source>
        <dbReference type="ARBA" id="ARBA00022597"/>
    </source>
</evidence>
<feature type="domain" description="ABC transmembrane type-1" evidence="10">
    <location>
        <begin position="72"/>
        <end position="268"/>
    </location>
</feature>
<feature type="transmembrane region" description="Helical" evidence="9">
    <location>
        <begin position="108"/>
        <end position="130"/>
    </location>
</feature>
<keyword evidence="6 9" id="KW-0812">Transmembrane</keyword>
<name>A0A2A7BDQ8_9FIRM</name>
<proteinExistence type="inferred from homology"/>
<keyword evidence="4" id="KW-1003">Cell membrane</keyword>
<feature type="transmembrane region" description="Helical" evidence="9">
    <location>
        <begin position="12"/>
        <end position="32"/>
    </location>
</feature>
<keyword evidence="8 9" id="KW-0472">Membrane</keyword>
<dbReference type="AlphaFoldDB" id="A0A2A7BDQ8"/>
<evidence type="ECO:0000256" key="8">
    <source>
        <dbReference type="ARBA" id="ARBA00023136"/>
    </source>
</evidence>
<protein>
    <submittedName>
        <fullName evidence="12">ABC transporter permease subunit</fullName>
    </submittedName>
    <submittedName>
        <fullName evidence="11">Sugar ABC transporter permease</fullName>
    </submittedName>
</protein>
<dbReference type="EMBL" id="QVES01000026">
    <property type="protein sequence ID" value="RGB81636.1"/>
    <property type="molecule type" value="Genomic_DNA"/>
</dbReference>
<evidence type="ECO:0000313" key="14">
    <source>
        <dbReference type="Proteomes" id="UP000260782"/>
    </source>
</evidence>
<sequence>MHAKRVTGDIITYIFLIVLSVIWLIPFFWLVMQSFRDGKGQFISTFLPKAYTVNNYKALFTQFDVMNFPRMFMNTFFIACCTCVISTFFVLSVAYCTSRLKWKMRKPYMNMAMILNLFPGFMTMIAVYFILKALGMTEGNRIPLALIICFSSGSGTGFFVMKGFMDTIPKALDEAATLDGCTRWQIFTKITLPLSKPMIVYQIITSFMAPWVDFVFAKVICRTNSQYFTVSIGLWSMLEKEYVDTWFVRFCAGAVLVSIPIAILFMITQKFYQEAMSGAVKG</sequence>
<evidence type="ECO:0000256" key="6">
    <source>
        <dbReference type="ARBA" id="ARBA00022692"/>
    </source>
</evidence>
<dbReference type="PANTHER" id="PTHR32243">
    <property type="entry name" value="MALTOSE TRANSPORT SYSTEM PERMEASE-RELATED"/>
    <property type="match status" value="1"/>
</dbReference>
<reference evidence="11 13" key="1">
    <citation type="journal article" date="2017" name="Front. Microbiol.">
        <title>New Insights into the Diversity of the Genus Faecalibacterium.</title>
        <authorList>
            <person name="Benevides L."/>
            <person name="Burman S."/>
            <person name="Martin R."/>
            <person name="Robert V."/>
            <person name="Thomas M."/>
            <person name="Miquel S."/>
            <person name="Chain F."/>
            <person name="Sokol H."/>
            <person name="Bermudez-Humaran L.G."/>
            <person name="Morrison M."/>
            <person name="Langella P."/>
            <person name="Azevedo V.A."/>
            <person name="Chatel J.M."/>
            <person name="Soares S."/>
        </authorList>
    </citation>
    <scope>NUCLEOTIDE SEQUENCE [LARGE SCALE GENOMIC DNA]</scope>
    <source>
        <strain evidence="11 13">AHMP21</strain>
    </source>
</reference>
<comment type="similarity">
    <text evidence="2">Belongs to the binding-protein-dependent transport system permease family. MalFG subfamily.</text>
</comment>
<keyword evidence="5" id="KW-0762">Sugar transport</keyword>
<accession>A0A2A7BDQ8</accession>
<evidence type="ECO:0000313" key="11">
    <source>
        <dbReference type="EMBL" id="PDX89495.1"/>
    </source>
</evidence>
<feature type="transmembrane region" description="Helical" evidence="9">
    <location>
        <begin position="142"/>
        <end position="161"/>
    </location>
</feature>
<dbReference type="InterPro" id="IPR035906">
    <property type="entry name" value="MetI-like_sf"/>
</dbReference>
<dbReference type="GO" id="GO:0055085">
    <property type="term" value="P:transmembrane transport"/>
    <property type="evidence" value="ECO:0007669"/>
    <property type="project" value="InterPro"/>
</dbReference>
<evidence type="ECO:0000259" key="10">
    <source>
        <dbReference type="PROSITE" id="PS50928"/>
    </source>
</evidence>
<dbReference type="Gene3D" id="1.10.3720.10">
    <property type="entry name" value="MetI-like"/>
    <property type="match status" value="1"/>
</dbReference>
<dbReference type="SUPFAM" id="SSF161098">
    <property type="entry name" value="MetI-like"/>
    <property type="match status" value="1"/>
</dbReference>
<dbReference type="EMBL" id="NOUW01000020">
    <property type="protein sequence ID" value="PDX89495.1"/>
    <property type="molecule type" value="Genomic_DNA"/>
</dbReference>
<evidence type="ECO:0000256" key="9">
    <source>
        <dbReference type="RuleBase" id="RU363032"/>
    </source>
</evidence>
<dbReference type="InterPro" id="IPR050901">
    <property type="entry name" value="BP-dep_ABC_trans_perm"/>
</dbReference>
<dbReference type="InterPro" id="IPR000515">
    <property type="entry name" value="MetI-like"/>
</dbReference>
<feature type="transmembrane region" description="Helical" evidence="9">
    <location>
        <begin position="199"/>
        <end position="220"/>
    </location>
</feature>
<evidence type="ECO:0000256" key="1">
    <source>
        <dbReference type="ARBA" id="ARBA00004651"/>
    </source>
</evidence>
<comment type="subcellular location">
    <subcellularLocation>
        <location evidence="1 9">Cell membrane</location>
        <topology evidence="1 9">Multi-pass membrane protein</topology>
    </subcellularLocation>
</comment>
<evidence type="ECO:0000256" key="7">
    <source>
        <dbReference type="ARBA" id="ARBA00022989"/>
    </source>
</evidence>
<evidence type="ECO:0000256" key="4">
    <source>
        <dbReference type="ARBA" id="ARBA00022475"/>
    </source>
</evidence>
<dbReference type="Proteomes" id="UP000260782">
    <property type="component" value="Unassembled WGS sequence"/>
</dbReference>
<evidence type="ECO:0000313" key="12">
    <source>
        <dbReference type="EMBL" id="RGB81636.1"/>
    </source>
</evidence>
<reference evidence="12 14" key="2">
    <citation type="submission" date="2018-08" db="EMBL/GenBank/DDBJ databases">
        <title>A genome reference for cultivated species of the human gut microbiota.</title>
        <authorList>
            <person name="Zou Y."/>
            <person name="Xue W."/>
            <person name="Luo G."/>
        </authorList>
    </citation>
    <scope>NUCLEOTIDE SEQUENCE [LARGE SCALE GENOMIC DNA]</scope>
    <source>
        <strain evidence="12 14">AF31-14AC</strain>
    </source>
</reference>
<feature type="transmembrane region" description="Helical" evidence="9">
    <location>
        <begin position="246"/>
        <end position="267"/>
    </location>
</feature>
<keyword evidence="3 9" id="KW-0813">Transport</keyword>
<evidence type="ECO:0000256" key="3">
    <source>
        <dbReference type="ARBA" id="ARBA00022448"/>
    </source>
</evidence>
<comment type="caution">
    <text evidence="11">The sequence shown here is derived from an EMBL/GenBank/DDBJ whole genome shotgun (WGS) entry which is preliminary data.</text>
</comment>
<evidence type="ECO:0000256" key="2">
    <source>
        <dbReference type="ARBA" id="ARBA00009047"/>
    </source>
</evidence>
<keyword evidence="7 9" id="KW-1133">Transmembrane helix</keyword>
<dbReference type="Pfam" id="PF00528">
    <property type="entry name" value="BPD_transp_1"/>
    <property type="match status" value="1"/>
</dbReference>
<dbReference type="PROSITE" id="PS50928">
    <property type="entry name" value="ABC_TM1"/>
    <property type="match status" value="1"/>
</dbReference>
<dbReference type="PANTHER" id="PTHR32243:SF50">
    <property type="entry name" value="MALTOSE_MALTODEXTRIN TRANSPORT SYSTEM PERMEASE PROTEIN MALG"/>
    <property type="match status" value="1"/>
</dbReference>
<gene>
    <name evidence="11" type="ORF">CHR61_07740</name>
    <name evidence="12" type="ORF">DWZ25_14475</name>
</gene>
<dbReference type="CDD" id="cd06261">
    <property type="entry name" value="TM_PBP2"/>
    <property type="match status" value="1"/>
</dbReference>
<dbReference type="Proteomes" id="UP000220438">
    <property type="component" value="Unassembled WGS sequence"/>
</dbReference>
<evidence type="ECO:0000313" key="13">
    <source>
        <dbReference type="Proteomes" id="UP000220438"/>
    </source>
</evidence>
<feature type="transmembrane region" description="Helical" evidence="9">
    <location>
        <begin position="76"/>
        <end position="96"/>
    </location>
</feature>